<evidence type="ECO:0000313" key="5">
    <source>
        <dbReference type="EMBL" id="MDR7328378.1"/>
    </source>
</evidence>
<name>A0ABU1ZVJ0_9CORY</name>
<keyword evidence="3" id="KW-0804">Transcription</keyword>
<dbReference type="InterPro" id="IPR000524">
    <property type="entry name" value="Tscrpt_reg_HTH_GntR"/>
</dbReference>
<dbReference type="PANTHER" id="PTHR43537">
    <property type="entry name" value="TRANSCRIPTIONAL REGULATOR, GNTR FAMILY"/>
    <property type="match status" value="1"/>
</dbReference>
<dbReference type="InterPro" id="IPR036388">
    <property type="entry name" value="WH-like_DNA-bd_sf"/>
</dbReference>
<keyword evidence="1" id="KW-0805">Transcription regulation</keyword>
<evidence type="ECO:0000256" key="2">
    <source>
        <dbReference type="ARBA" id="ARBA00023125"/>
    </source>
</evidence>
<keyword evidence="2 5" id="KW-0238">DNA-binding</keyword>
<evidence type="ECO:0000313" key="6">
    <source>
        <dbReference type="Proteomes" id="UP001180840"/>
    </source>
</evidence>
<accession>A0ABU1ZVJ0</accession>
<gene>
    <name evidence="5" type="ORF">J2S39_000054</name>
</gene>
<reference evidence="5" key="1">
    <citation type="submission" date="2023-07" db="EMBL/GenBank/DDBJ databases">
        <title>Sequencing the genomes of 1000 actinobacteria strains.</title>
        <authorList>
            <person name="Klenk H.-P."/>
        </authorList>
    </citation>
    <scope>NUCLEOTIDE SEQUENCE</scope>
    <source>
        <strain evidence="5">DSM 107476</strain>
    </source>
</reference>
<proteinExistence type="predicted"/>
<keyword evidence="6" id="KW-1185">Reference proteome</keyword>
<dbReference type="CDD" id="cd07377">
    <property type="entry name" value="WHTH_GntR"/>
    <property type="match status" value="1"/>
</dbReference>
<evidence type="ECO:0000256" key="1">
    <source>
        <dbReference type="ARBA" id="ARBA00023015"/>
    </source>
</evidence>
<dbReference type="SMART" id="SM00895">
    <property type="entry name" value="FCD"/>
    <property type="match status" value="1"/>
</dbReference>
<comment type="caution">
    <text evidence="5">The sequence shown here is derived from an EMBL/GenBank/DDBJ whole genome shotgun (WGS) entry which is preliminary data.</text>
</comment>
<dbReference type="SUPFAM" id="SSF48008">
    <property type="entry name" value="GntR ligand-binding domain-like"/>
    <property type="match status" value="1"/>
</dbReference>
<dbReference type="GO" id="GO:0003677">
    <property type="term" value="F:DNA binding"/>
    <property type="evidence" value="ECO:0007669"/>
    <property type="project" value="UniProtKB-KW"/>
</dbReference>
<dbReference type="InterPro" id="IPR008920">
    <property type="entry name" value="TF_FadR/GntR_C"/>
</dbReference>
<dbReference type="PROSITE" id="PS50949">
    <property type="entry name" value="HTH_GNTR"/>
    <property type="match status" value="1"/>
</dbReference>
<organism evidence="5 6">
    <name type="scientific">Corynebacterium guangdongense</name>
    <dbReference type="NCBI Taxonomy" id="1783348"/>
    <lineage>
        <taxon>Bacteria</taxon>
        <taxon>Bacillati</taxon>
        <taxon>Actinomycetota</taxon>
        <taxon>Actinomycetes</taxon>
        <taxon>Mycobacteriales</taxon>
        <taxon>Corynebacteriaceae</taxon>
        <taxon>Corynebacterium</taxon>
    </lineage>
</organism>
<sequence length="247" mass="27346">MNASDAPFTNDDKAMEQLLVAKLDLAGREDSQVGRIALDVGAAIVDGTLRPNADLNSVDLAKQYGTSRTPVREALLILEKNGLVDIPPRRRPTVVNLLASPIGDIYEVRALMTGYTVTLVCDKWQGNDLDRMAELVASMEKACADNDLTSFFWANIYFGEEATRIANNEVVVKIFDSLGLANLSLRRQSMSRPGRMEASTRDHVRLLEAIRSRDTSLARALTMSITHDAYIALAKATHAPEREWPFR</sequence>
<dbReference type="Gene3D" id="1.10.10.10">
    <property type="entry name" value="Winged helix-like DNA-binding domain superfamily/Winged helix DNA-binding domain"/>
    <property type="match status" value="1"/>
</dbReference>
<feature type="domain" description="HTH gntR-type" evidence="4">
    <location>
        <begin position="30"/>
        <end position="98"/>
    </location>
</feature>
<dbReference type="SUPFAM" id="SSF46785">
    <property type="entry name" value="Winged helix' DNA-binding domain"/>
    <property type="match status" value="1"/>
</dbReference>
<evidence type="ECO:0000256" key="3">
    <source>
        <dbReference type="ARBA" id="ARBA00023163"/>
    </source>
</evidence>
<dbReference type="Proteomes" id="UP001180840">
    <property type="component" value="Unassembled WGS sequence"/>
</dbReference>
<protein>
    <submittedName>
        <fullName evidence="5">DNA-binding GntR family transcriptional regulator</fullName>
    </submittedName>
</protein>
<evidence type="ECO:0000259" key="4">
    <source>
        <dbReference type="PROSITE" id="PS50949"/>
    </source>
</evidence>
<dbReference type="SMART" id="SM00345">
    <property type="entry name" value="HTH_GNTR"/>
    <property type="match status" value="1"/>
</dbReference>
<dbReference type="EMBL" id="JAVDXZ010000001">
    <property type="protein sequence ID" value="MDR7328378.1"/>
    <property type="molecule type" value="Genomic_DNA"/>
</dbReference>
<dbReference type="InterPro" id="IPR011711">
    <property type="entry name" value="GntR_C"/>
</dbReference>
<dbReference type="Gene3D" id="1.20.120.530">
    <property type="entry name" value="GntR ligand-binding domain-like"/>
    <property type="match status" value="1"/>
</dbReference>
<dbReference type="Pfam" id="PF00392">
    <property type="entry name" value="GntR"/>
    <property type="match status" value="1"/>
</dbReference>
<dbReference type="PANTHER" id="PTHR43537:SF24">
    <property type="entry name" value="GLUCONATE OPERON TRANSCRIPTIONAL REPRESSOR"/>
    <property type="match status" value="1"/>
</dbReference>
<dbReference type="Pfam" id="PF07729">
    <property type="entry name" value="FCD"/>
    <property type="match status" value="1"/>
</dbReference>
<dbReference type="RefSeq" id="WP_290197128.1">
    <property type="nucleotide sequence ID" value="NZ_CP047654.1"/>
</dbReference>
<dbReference type="InterPro" id="IPR036390">
    <property type="entry name" value="WH_DNA-bd_sf"/>
</dbReference>